<comment type="cofactor">
    <cofactor evidence="1">
        <name>Mg(2+)</name>
        <dbReference type="ChEBI" id="CHEBI:18420"/>
    </cofactor>
</comment>
<evidence type="ECO:0000313" key="8">
    <source>
        <dbReference type="Proteomes" id="UP001215280"/>
    </source>
</evidence>
<dbReference type="InterPro" id="IPR036649">
    <property type="entry name" value="Pyrophosphatase_sf"/>
</dbReference>
<proteinExistence type="inferred from homology"/>
<dbReference type="PANTHER" id="PTHR10286">
    <property type="entry name" value="INORGANIC PYROPHOSPHATASE"/>
    <property type="match status" value="1"/>
</dbReference>
<evidence type="ECO:0000256" key="2">
    <source>
        <dbReference type="ARBA" id="ARBA00006220"/>
    </source>
</evidence>
<comment type="similarity">
    <text evidence="2">Belongs to the PPase family.</text>
</comment>
<dbReference type="EC" id="3.6.1.1" evidence="3"/>
<evidence type="ECO:0000256" key="4">
    <source>
        <dbReference type="ARBA" id="ARBA00022723"/>
    </source>
</evidence>
<gene>
    <name evidence="7" type="ORF">DFH07DRAFT_499572</name>
</gene>
<dbReference type="Proteomes" id="UP001215280">
    <property type="component" value="Unassembled WGS sequence"/>
</dbReference>
<evidence type="ECO:0000256" key="5">
    <source>
        <dbReference type="ARBA" id="ARBA00022801"/>
    </source>
</evidence>
<dbReference type="InterPro" id="IPR008162">
    <property type="entry name" value="Pyrophosphatase"/>
</dbReference>
<evidence type="ECO:0000256" key="6">
    <source>
        <dbReference type="ARBA" id="ARBA00022842"/>
    </source>
</evidence>
<dbReference type="Gene3D" id="3.90.80.10">
    <property type="entry name" value="Inorganic pyrophosphatase"/>
    <property type="match status" value="1"/>
</dbReference>
<keyword evidence="6" id="KW-0460">Magnesium</keyword>
<organism evidence="7 8">
    <name type="scientific">Mycena maculata</name>
    <dbReference type="NCBI Taxonomy" id="230809"/>
    <lineage>
        <taxon>Eukaryota</taxon>
        <taxon>Fungi</taxon>
        <taxon>Dikarya</taxon>
        <taxon>Basidiomycota</taxon>
        <taxon>Agaricomycotina</taxon>
        <taxon>Agaricomycetes</taxon>
        <taxon>Agaricomycetidae</taxon>
        <taxon>Agaricales</taxon>
        <taxon>Marasmiineae</taxon>
        <taxon>Mycenaceae</taxon>
        <taxon>Mycena</taxon>
    </lineage>
</organism>
<dbReference type="EMBL" id="JARJLG010000065">
    <property type="protein sequence ID" value="KAJ7755041.1"/>
    <property type="molecule type" value="Genomic_DNA"/>
</dbReference>
<keyword evidence="5" id="KW-0378">Hydrolase</keyword>
<keyword evidence="8" id="KW-1185">Reference proteome</keyword>
<evidence type="ECO:0000256" key="1">
    <source>
        <dbReference type="ARBA" id="ARBA00001946"/>
    </source>
</evidence>
<comment type="caution">
    <text evidence="7">The sequence shown here is derived from an EMBL/GenBank/DDBJ whole genome shotgun (WGS) entry which is preliminary data.</text>
</comment>
<name>A0AAD7NCY1_9AGAR</name>
<dbReference type="GO" id="GO:0004427">
    <property type="term" value="F:inorganic diphosphate phosphatase activity"/>
    <property type="evidence" value="ECO:0007669"/>
    <property type="project" value="UniProtKB-EC"/>
</dbReference>
<dbReference type="AlphaFoldDB" id="A0AAD7NCY1"/>
<dbReference type="GO" id="GO:0005737">
    <property type="term" value="C:cytoplasm"/>
    <property type="evidence" value="ECO:0007669"/>
    <property type="project" value="InterPro"/>
</dbReference>
<accession>A0AAD7NCY1</accession>
<reference evidence="7" key="1">
    <citation type="submission" date="2023-03" db="EMBL/GenBank/DDBJ databases">
        <title>Massive genome expansion in bonnet fungi (Mycena s.s.) driven by repeated elements and novel gene families across ecological guilds.</title>
        <authorList>
            <consortium name="Lawrence Berkeley National Laboratory"/>
            <person name="Harder C.B."/>
            <person name="Miyauchi S."/>
            <person name="Viragh M."/>
            <person name="Kuo A."/>
            <person name="Thoen E."/>
            <person name="Andreopoulos B."/>
            <person name="Lu D."/>
            <person name="Skrede I."/>
            <person name="Drula E."/>
            <person name="Henrissat B."/>
            <person name="Morin E."/>
            <person name="Kohler A."/>
            <person name="Barry K."/>
            <person name="LaButti K."/>
            <person name="Morin E."/>
            <person name="Salamov A."/>
            <person name="Lipzen A."/>
            <person name="Mereny Z."/>
            <person name="Hegedus B."/>
            <person name="Baldrian P."/>
            <person name="Stursova M."/>
            <person name="Weitz H."/>
            <person name="Taylor A."/>
            <person name="Grigoriev I.V."/>
            <person name="Nagy L.G."/>
            <person name="Martin F."/>
            <person name="Kauserud H."/>
        </authorList>
    </citation>
    <scope>NUCLEOTIDE SEQUENCE</scope>
    <source>
        <strain evidence="7">CBHHK188m</strain>
    </source>
</reference>
<evidence type="ECO:0000313" key="7">
    <source>
        <dbReference type="EMBL" id="KAJ7755041.1"/>
    </source>
</evidence>
<sequence>MPYASCFVGSPNTPDYRVFISYNGHILSALHDIPLLPSPNSSSDDSLARDDASQLTLNMVVEAPRWSSAQMVIAPSEAFAPIRQEMRGRRLAYVRNCFPHRGFIWNYGALPQTWAEGAPLRVCELGERVAHVGDVRSVRVLGLLALRDEGILRHTLLVIDTADSLAARLHNIADIDRECPGLITATKEWFRLYKLPDGKAENTFELGGQVKGIEFVEEIVRAAHEGWRNIVTSSSSLIMDLSSVTIQNSPGLVRNEVADQYIGLVTAKEEESPPAPMPSSASKWWYIATV</sequence>
<protein>
    <recommendedName>
        <fullName evidence="3">inorganic diphosphatase</fullName>
        <ecNumber evidence="3">3.6.1.1</ecNumber>
    </recommendedName>
</protein>
<dbReference type="GO" id="GO:0006796">
    <property type="term" value="P:phosphate-containing compound metabolic process"/>
    <property type="evidence" value="ECO:0007669"/>
    <property type="project" value="InterPro"/>
</dbReference>
<keyword evidence="4" id="KW-0479">Metal-binding</keyword>
<dbReference type="Pfam" id="PF00719">
    <property type="entry name" value="Pyrophosphatase"/>
    <property type="match status" value="1"/>
</dbReference>
<evidence type="ECO:0000256" key="3">
    <source>
        <dbReference type="ARBA" id="ARBA00012146"/>
    </source>
</evidence>
<dbReference type="GO" id="GO:0000287">
    <property type="term" value="F:magnesium ion binding"/>
    <property type="evidence" value="ECO:0007669"/>
    <property type="project" value="InterPro"/>
</dbReference>
<dbReference type="SUPFAM" id="SSF50324">
    <property type="entry name" value="Inorganic pyrophosphatase"/>
    <property type="match status" value="1"/>
</dbReference>